<keyword evidence="17" id="KW-1185">Reference proteome</keyword>
<keyword evidence="3 12" id="KW-0004">4Fe-4S</keyword>
<keyword evidence="10 12" id="KW-0411">Iron-sulfur</keyword>
<dbReference type="Pfam" id="PF04060">
    <property type="entry name" value="FeS"/>
    <property type="match status" value="1"/>
</dbReference>
<dbReference type="PANTHER" id="PTHR42859:SF3">
    <property type="entry name" value="ION-TRANSLOCATING OXIDOREDUCTASE COMPLEX SUBUNIT B"/>
    <property type="match status" value="1"/>
</dbReference>
<feature type="binding site" evidence="12">
    <location>
        <position position="158"/>
    </location>
    <ligand>
        <name>[4Fe-4S] cluster</name>
        <dbReference type="ChEBI" id="CHEBI:49883"/>
        <label>2</label>
    </ligand>
</feature>
<accession>A0A1T1ATZ9</accession>
<dbReference type="InterPro" id="IPR016463">
    <property type="entry name" value="RnfB/RsxB_Proteobac"/>
</dbReference>
<evidence type="ECO:0000256" key="1">
    <source>
        <dbReference type="ARBA" id="ARBA00022448"/>
    </source>
</evidence>
<proteinExistence type="predicted"/>
<keyword evidence="7" id="KW-1278">Translocase</keyword>
<evidence type="ECO:0000256" key="12">
    <source>
        <dbReference type="PIRSR" id="PIRSR005784-1"/>
    </source>
</evidence>
<evidence type="ECO:0000313" key="17">
    <source>
        <dbReference type="Proteomes" id="UP000190750"/>
    </source>
</evidence>
<keyword evidence="8" id="KW-0249">Electron transport</keyword>
<dbReference type="PIRSF" id="PIRSF005784">
    <property type="entry name" value="Elect_transpt_RnfB"/>
    <property type="match status" value="1"/>
</dbReference>
<dbReference type="Proteomes" id="UP000190750">
    <property type="component" value="Unassembled WGS sequence"/>
</dbReference>
<protein>
    <submittedName>
        <fullName evidence="16">Electron transporter RnfB</fullName>
    </submittedName>
</protein>
<organism evidence="16 17">
    <name type="scientific">Rhodoferax fermentans</name>
    <dbReference type="NCBI Taxonomy" id="28066"/>
    <lineage>
        <taxon>Bacteria</taxon>
        <taxon>Pseudomonadati</taxon>
        <taxon>Pseudomonadota</taxon>
        <taxon>Betaproteobacteria</taxon>
        <taxon>Burkholderiales</taxon>
        <taxon>Comamonadaceae</taxon>
        <taxon>Rhodoferax</taxon>
    </lineage>
</organism>
<feature type="transmembrane region" description="Helical" evidence="13">
    <location>
        <begin position="12"/>
        <end position="34"/>
    </location>
</feature>
<feature type="binding site" evidence="12">
    <location>
        <position position="121"/>
    </location>
    <ligand>
        <name>[4Fe-4S] cluster</name>
        <dbReference type="ChEBI" id="CHEBI:49883"/>
        <label>2</label>
    </ligand>
</feature>
<dbReference type="Gene3D" id="3.30.70.20">
    <property type="match status" value="1"/>
</dbReference>
<keyword evidence="13" id="KW-1133">Transmembrane helix</keyword>
<evidence type="ECO:0000256" key="10">
    <source>
        <dbReference type="ARBA" id="ARBA00023014"/>
    </source>
</evidence>
<dbReference type="PROSITE" id="PS51379">
    <property type="entry name" value="4FE4S_FER_2"/>
    <property type="match status" value="2"/>
</dbReference>
<dbReference type="InterPro" id="IPR017900">
    <property type="entry name" value="4Fe4S_Fe_S_CS"/>
</dbReference>
<dbReference type="PROSITE" id="PS51656">
    <property type="entry name" value="4FE4S"/>
    <property type="match status" value="1"/>
</dbReference>
<keyword evidence="4" id="KW-0997">Cell inner membrane</keyword>
<evidence type="ECO:0000259" key="15">
    <source>
        <dbReference type="PROSITE" id="PS51656"/>
    </source>
</evidence>
<dbReference type="InterPro" id="IPR050294">
    <property type="entry name" value="RnfB_subfamily"/>
</dbReference>
<reference evidence="16 17" key="1">
    <citation type="submission" date="2017-01" db="EMBL/GenBank/DDBJ databases">
        <title>Genome sequencing of Rhodoferax fermentans JCM 7819.</title>
        <authorList>
            <person name="Kim Y.J."/>
            <person name="Farh M.E.-A."/>
            <person name="Yang D.-C."/>
        </authorList>
    </citation>
    <scope>NUCLEOTIDE SEQUENCE [LARGE SCALE GENOMIC DNA]</scope>
    <source>
        <strain evidence="16 17">JCM 7819</strain>
    </source>
</reference>
<feature type="binding site" evidence="12">
    <location>
        <position position="124"/>
    </location>
    <ligand>
        <name>[4Fe-4S] cluster</name>
        <dbReference type="ChEBI" id="CHEBI:49883"/>
        <label>2</label>
    </ligand>
</feature>
<dbReference type="GO" id="GO:0046872">
    <property type="term" value="F:metal ion binding"/>
    <property type="evidence" value="ECO:0007669"/>
    <property type="project" value="UniProtKB-KW"/>
</dbReference>
<keyword evidence="5 12" id="KW-0479">Metal-binding</keyword>
<feature type="binding site" evidence="12">
    <location>
        <position position="148"/>
    </location>
    <ligand>
        <name>[4Fe-4S] cluster</name>
        <dbReference type="ChEBI" id="CHEBI:49883"/>
        <label>3</label>
    </ligand>
</feature>
<dbReference type="InterPro" id="IPR017896">
    <property type="entry name" value="4Fe4S_Fe-S-bd"/>
</dbReference>
<dbReference type="Gene3D" id="1.10.15.40">
    <property type="entry name" value="Electron transport complex subunit B, putative Fe-S cluster"/>
    <property type="match status" value="1"/>
</dbReference>
<name>A0A1T1ATZ9_RHOFE</name>
<feature type="domain" description="4Fe-4S" evidence="15">
    <location>
        <begin position="37"/>
        <end position="96"/>
    </location>
</feature>
<dbReference type="SUPFAM" id="SSF54862">
    <property type="entry name" value="4Fe-4S ferredoxins"/>
    <property type="match status" value="1"/>
</dbReference>
<feature type="binding site" evidence="12">
    <location>
        <position position="118"/>
    </location>
    <ligand>
        <name>[4Fe-4S] cluster</name>
        <dbReference type="ChEBI" id="CHEBI:49883"/>
        <label>2</label>
    </ligand>
</feature>
<sequence>MDATALSHAAQAVGAIGVLGTVLGVILGVASRYLSTPVDDRAEAVAALLPGSNCAQCGFAGCKQAAAAMVDGRAAPSACPPGGASTAQRVADLLGVRLVMDGSEEALPTVAWVEEARCIGCTRCIRKCGSDAIVGAAKQMHTVLPEACYACGLCVAECPTQAIVMKPVLPTLATWHWPKPKPKAAVATPLTTE</sequence>
<dbReference type="GO" id="GO:0009055">
    <property type="term" value="F:electron transfer activity"/>
    <property type="evidence" value="ECO:0007669"/>
    <property type="project" value="InterPro"/>
</dbReference>
<dbReference type="AlphaFoldDB" id="A0A1T1ATZ9"/>
<dbReference type="InterPro" id="IPR007202">
    <property type="entry name" value="4Fe-4S_dom"/>
</dbReference>
<dbReference type="InterPro" id="IPR010207">
    <property type="entry name" value="Elect_transpt_cplx_RnfB/RsxB"/>
</dbReference>
<dbReference type="EMBL" id="MTJN01000002">
    <property type="protein sequence ID" value="OOV07493.1"/>
    <property type="molecule type" value="Genomic_DNA"/>
</dbReference>
<feature type="domain" description="4Fe-4S ferredoxin-type" evidence="14">
    <location>
        <begin position="139"/>
        <end position="168"/>
    </location>
</feature>
<comment type="caution">
    <text evidence="16">The sequence shown here is derived from an EMBL/GenBank/DDBJ whole genome shotgun (WGS) entry which is preliminary data.</text>
</comment>
<dbReference type="Pfam" id="PF14697">
    <property type="entry name" value="Fer4_21"/>
    <property type="match status" value="1"/>
</dbReference>
<feature type="binding site" evidence="12">
    <location>
        <position position="154"/>
    </location>
    <ligand>
        <name>[4Fe-4S] cluster</name>
        <dbReference type="ChEBI" id="CHEBI:49883"/>
        <label>3</label>
    </ligand>
</feature>
<feature type="binding site" evidence="12">
    <location>
        <position position="54"/>
    </location>
    <ligand>
        <name>[4Fe-4S] cluster</name>
        <dbReference type="ChEBI" id="CHEBI:49883"/>
        <label>1</label>
    </ligand>
</feature>
<dbReference type="RefSeq" id="WP_078365339.1">
    <property type="nucleotide sequence ID" value="NZ_MTJN01000002.1"/>
</dbReference>
<feature type="binding site" evidence="12">
    <location>
        <position position="62"/>
    </location>
    <ligand>
        <name>[4Fe-4S] cluster</name>
        <dbReference type="ChEBI" id="CHEBI:49883"/>
        <label>1</label>
    </ligand>
</feature>
<feature type="binding site" evidence="12">
    <location>
        <position position="128"/>
    </location>
    <ligand>
        <name>[4Fe-4S] cluster</name>
        <dbReference type="ChEBI" id="CHEBI:49883"/>
        <label>3</label>
    </ligand>
</feature>
<dbReference type="GO" id="GO:0005886">
    <property type="term" value="C:plasma membrane"/>
    <property type="evidence" value="ECO:0007669"/>
    <property type="project" value="InterPro"/>
</dbReference>
<evidence type="ECO:0000256" key="2">
    <source>
        <dbReference type="ARBA" id="ARBA00022475"/>
    </source>
</evidence>
<dbReference type="GO" id="GO:0022900">
    <property type="term" value="P:electron transport chain"/>
    <property type="evidence" value="ECO:0007669"/>
    <property type="project" value="InterPro"/>
</dbReference>
<evidence type="ECO:0000259" key="14">
    <source>
        <dbReference type="PROSITE" id="PS51379"/>
    </source>
</evidence>
<feature type="binding site" evidence="12">
    <location>
        <position position="79"/>
    </location>
    <ligand>
        <name>[4Fe-4S] cluster</name>
        <dbReference type="ChEBI" id="CHEBI:49883"/>
        <label>1</label>
    </ligand>
</feature>
<dbReference type="PROSITE" id="PS00198">
    <property type="entry name" value="4FE4S_FER_1"/>
    <property type="match status" value="1"/>
</dbReference>
<dbReference type="OrthoDB" id="9808559at2"/>
<feature type="domain" description="4Fe-4S ferredoxin-type" evidence="14">
    <location>
        <begin position="109"/>
        <end position="138"/>
    </location>
</feature>
<keyword evidence="1" id="KW-0813">Transport</keyword>
<evidence type="ECO:0000256" key="7">
    <source>
        <dbReference type="ARBA" id="ARBA00022967"/>
    </source>
</evidence>
<evidence type="ECO:0000256" key="9">
    <source>
        <dbReference type="ARBA" id="ARBA00023004"/>
    </source>
</evidence>
<keyword evidence="6" id="KW-0677">Repeat</keyword>
<evidence type="ECO:0000256" key="4">
    <source>
        <dbReference type="ARBA" id="ARBA00022519"/>
    </source>
</evidence>
<keyword evidence="13" id="KW-0812">Transmembrane</keyword>
<keyword evidence="9 12" id="KW-0408">Iron</keyword>
<evidence type="ECO:0000256" key="6">
    <source>
        <dbReference type="ARBA" id="ARBA00022737"/>
    </source>
</evidence>
<dbReference type="GO" id="GO:0051539">
    <property type="term" value="F:4 iron, 4 sulfur cluster binding"/>
    <property type="evidence" value="ECO:0007669"/>
    <property type="project" value="UniProtKB-KW"/>
</dbReference>
<evidence type="ECO:0000256" key="8">
    <source>
        <dbReference type="ARBA" id="ARBA00022982"/>
    </source>
</evidence>
<evidence type="ECO:0000256" key="13">
    <source>
        <dbReference type="SAM" id="Phobius"/>
    </source>
</evidence>
<evidence type="ECO:0000313" key="16">
    <source>
        <dbReference type="EMBL" id="OOV07493.1"/>
    </source>
</evidence>
<dbReference type="NCBIfam" id="TIGR01944">
    <property type="entry name" value="rnfB"/>
    <property type="match status" value="1"/>
</dbReference>
<feature type="binding site" evidence="12">
    <location>
        <position position="57"/>
    </location>
    <ligand>
        <name>[4Fe-4S] cluster</name>
        <dbReference type="ChEBI" id="CHEBI:49883"/>
        <label>1</label>
    </ligand>
</feature>
<evidence type="ECO:0000256" key="3">
    <source>
        <dbReference type="ARBA" id="ARBA00022485"/>
    </source>
</evidence>
<comment type="cofactor">
    <cofactor evidence="12">
        <name>[4Fe-4S] cluster</name>
        <dbReference type="ChEBI" id="CHEBI:49883"/>
    </cofactor>
    <text evidence="12">Binds 3 [4Fe-4S] clusters.</text>
</comment>
<keyword evidence="2" id="KW-1003">Cell membrane</keyword>
<dbReference type="PANTHER" id="PTHR42859">
    <property type="entry name" value="OXIDOREDUCTASE"/>
    <property type="match status" value="1"/>
</dbReference>
<evidence type="ECO:0000256" key="5">
    <source>
        <dbReference type="ARBA" id="ARBA00022723"/>
    </source>
</evidence>
<gene>
    <name evidence="16" type="ORF">RF819_12825</name>
</gene>
<keyword evidence="11 13" id="KW-0472">Membrane</keyword>
<feature type="binding site" evidence="12">
    <location>
        <position position="151"/>
    </location>
    <ligand>
        <name>[4Fe-4S] cluster</name>
        <dbReference type="ChEBI" id="CHEBI:49883"/>
        <label>3</label>
    </ligand>
</feature>
<dbReference type="STRING" id="28066.RF819_12825"/>
<evidence type="ECO:0000256" key="11">
    <source>
        <dbReference type="ARBA" id="ARBA00023136"/>
    </source>
</evidence>